<comment type="subcellular location">
    <subcellularLocation>
        <location evidence="1">Virion</location>
    </subcellularLocation>
</comment>
<name>A0A8S1F9G9_9PELO</name>
<evidence type="ECO:0000313" key="9">
    <source>
        <dbReference type="Proteomes" id="UP000494206"/>
    </source>
</evidence>
<dbReference type="AlphaFoldDB" id="A0A8S1F9G9"/>
<sequence>MCTIADFYAMKHLVVLLCLIIKILNAQITECGTSLKPQKLAVVGVWSRQFDNTTSQYRISDEDLSVRGYQRSDADKASSTVMLARHPEGCVVSKCGIRLTSMIQKNGAILHTDYDLVRQNDASMSNAEDDFYCARQNNSCGADVPIYRHVKHSLSGPHYAYTFDNVGQSLPGYEKEYFPICYAWKQTPSVVLFNTSDTAVCLTLPDVSNGKVVYSSSQVNIFSIGTTASLVCDHGFAGSGQSNILCTNQGWYPTTGLGKCVPQHARAASLVSAGSSGSSCPIPESIPNGNIVYSANVASSTAINSVPNATRATVLCNLAFVPTASVTTSRCVDSIWQPSLPSCVSIFDVKCPILSAPTNGELLFINSSQKPYSIESTITLKCARSYFGIGNMTATCKPGGWDKKIGHCEPISSGAACSALPTPSNGNIMYIQSNPQSLYSSGTSAYLMCNLGMTLQNSVSSICQNGVWTPPIGSCVSSSLNLGNSGGACSDLTPPIDGSITYSSGIGTHPSGSTATLSCNAGKSVSGALTSTCSNSVWSPPSLGTCGSSSSIGQTTCMSPYVMMGTLSYSPNSADVLKPSGTTVTLSCLSGYSVSGSSTSTCQSGTWTPSLGTCQLGNGGGGTGGGTLQCTSMIAPLGGQVQYSNGATMGPYPSGTTATATCSNGGSVQGSTTATCQNGMWSPMFFGTCSIIGGQNPGQCGALVVPTGAQATYMPFSLSTTSFSAGTVATVTCTVGGTPLGTSTCTNGVWTPAITSTCSNNGGTNGQCVPLTRPIGETVQYDGSIGIQTSYNSGTIARVSCQNGTSLGQTTCLAGQWIPAITTSCSGTGTGTGGTQCLSIISPIGSQITYSDGSVILHNSGVTATLSCTNGGLVQGSSSATCQNGAWTPSLGSCSTSGGSTGTGQCLFAPVVASGATLTYSSGSSPPFNSGTVATMTCPLGQTVIGSSTSTCSNSAWNPTLGTCSGSGGNTGTGQCTSPPTVPVGATLTYSSGYFAPFNSGTTATMTCPAGQNPVGASVSTCLNSQWTPAMGSCSSSGSSTQGCTPMSALSSTLLNGQMTYTPSLSSTVPIGTSVNVVCFSGYRLQGTQSATCTSTGWQPAVVGSCVPGCTPMSTMSGSLLNGQMLYSASFSPSIPIGSSVQLTCQSGYRVQGVSSSTCTMTGWQPSVVGSCVP</sequence>
<protein>
    <recommendedName>
        <fullName evidence="7">Sushi domain-containing protein</fullName>
    </recommendedName>
</protein>
<comment type="caution">
    <text evidence="8">The sequence shown here is derived from an EMBL/GenBank/DDBJ whole genome shotgun (WGS) entry which is preliminary data.</text>
</comment>
<dbReference type="Gene3D" id="2.10.70.10">
    <property type="entry name" value="Complement Module, domain 1"/>
    <property type="match status" value="11"/>
</dbReference>
<dbReference type="InterPro" id="IPR051503">
    <property type="entry name" value="ComplSys_Reg/VirEntry_Med"/>
</dbReference>
<dbReference type="Pfam" id="PF00084">
    <property type="entry name" value="Sushi"/>
    <property type="match status" value="8"/>
</dbReference>
<feature type="chain" id="PRO_5035725516" description="Sushi domain-containing protein" evidence="6">
    <location>
        <begin position="27"/>
        <end position="1174"/>
    </location>
</feature>
<keyword evidence="9" id="KW-1185">Reference proteome</keyword>
<keyword evidence="2 5" id="KW-0768">Sushi</keyword>
<reference evidence="8 9" key="1">
    <citation type="submission" date="2020-04" db="EMBL/GenBank/DDBJ databases">
        <authorList>
            <person name="Laetsch R D."/>
            <person name="Stevens L."/>
            <person name="Kumar S."/>
            <person name="Blaxter L. M."/>
        </authorList>
    </citation>
    <scope>NUCLEOTIDE SEQUENCE [LARGE SCALE GENOMIC DNA]</scope>
</reference>
<accession>A0A8S1F9G9</accession>
<dbReference type="CDD" id="cd00033">
    <property type="entry name" value="CCP"/>
    <property type="match status" value="9"/>
</dbReference>
<dbReference type="InterPro" id="IPR035976">
    <property type="entry name" value="Sushi/SCR/CCP_sf"/>
</dbReference>
<feature type="domain" description="Sushi" evidence="7">
    <location>
        <begin position="415"/>
        <end position="477"/>
    </location>
</feature>
<feature type="domain" description="Sushi" evidence="7">
    <location>
        <begin position="487"/>
        <end position="548"/>
    </location>
</feature>
<evidence type="ECO:0000256" key="2">
    <source>
        <dbReference type="ARBA" id="ARBA00022659"/>
    </source>
</evidence>
<evidence type="ECO:0000256" key="4">
    <source>
        <dbReference type="ARBA" id="ARBA00023157"/>
    </source>
</evidence>
<feature type="disulfide bond" evidence="5">
    <location>
        <begin position="519"/>
        <end position="546"/>
    </location>
</feature>
<evidence type="ECO:0000256" key="6">
    <source>
        <dbReference type="SAM" id="SignalP"/>
    </source>
</evidence>
<dbReference type="SUPFAM" id="SSF57535">
    <property type="entry name" value="Complement control module/SCR domain"/>
    <property type="match status" value="12"/>
</dbReference>
<keyword evidence="4 5" id="KW-1015">Disulfide bond</keyword>
<dbReference type="SMART" id="SM00032">
    <property type="entry name" value="CCP"/>
    <property type="match status" value="14"/>
</dbReference>
<feature type="domain" description="Sushi" evidence="7">
    <location>
        <begin position="349"/>
        <end position="410"/>
    </location>
</feature>
<dbReference type="InterPro" id="IPR000436">
    <property type="entry name" value="Sushi_SCR_CCP_dom"/>
</dbReference>
<dbReference type="PANTHER" id="PTHR45785">
    <property type="entry name" value="COMPLEMENT FACTOR H-RELATED"/>
    <property type="match status" value="1"/>
</dbReference>
<feature type="disulfide bond" evidence="5">
    <location>
        <begin position="662"/>
        <end position="689"/>
    </location>
</feature>
<feature type="domain" description="Sushi" evidence="7">
    <location>
        <begin position="1042"/>
        <end position="1108"/>
    </location>
</feature>
<dbReference type="EMBL" id="CADEPM010000007">
    <property type="protein sequence ID" value="CAB3408713.1"/>
    <property type="molecule type" value="Genomic_DNA"/>
</dbReference>
<comment type="caution">
    <text evidence="5">Lacks conserved residue(s) required for the propagation of feature annotation.</text>
</comment>
<organism evidence="8 9">
    <name type="scientific">Caenorhabditis bovis</name>
    <dbReference type="NCBI Taxonomy" id="2654633"/>
    <lineage>
        <taxon>Eukaryota</taxon>
        <taxon>Metazoa</taxon>
        <taxon>Ecdysozoa</taxon>
        <taxon>Nematoda</taxon>
        <taxon>Chromadorea</taxon>
        <taxon>Rhabditida</taxon>
        <taxon>Rhabditina</taxon>
        <taxon>Rhabditomorpha</taxon>
        <taxon>Rhabditoidea</taxon>
        <taxon>Rhabditidae</taxon>
        <taxon>Peloderinae</taxon>
        <taxon>Caenorhabditis</taxon>
    </lineage>
</organism>
<feature type="domain" description="Sushi" evidence="7">
    <location>
        <begin position="555"/>
        <end position="616"/>
    </location>
</feature>
<evidence type="ECO:0000313" key="8">
    <source>
        <dbReference type="EMBL" id="CAB3408713.1"/>
    </source>
</evidence>
<gene>
    <name evidence="8" type="ORF">CBOVIS_LOCUS10458</name>
</gene>
<evidence type="ECO:0000256" key="3">
    <source>
        <dbReference type="ARBA" id="ARBA00022729"/>
    </source>
</evidence>
<dbReference type="Proteomes" id="UP000494206">
    <property type="component" value="Unassembled WGS sequence"/>
</dbReference>
<feature type="domain" description="Sushi" evidence="7">
    <location>
        <begin position="628"/>
        <end position="691"/>
    </location>
</feature>
<feature type="domain" description="Sushi" evidence="7">
    <location>
        <begin position="835"/>
        <end position="896"/>
    </location>
</feature>
<evidence type="ECO:0000256" key="5">
    <source>
        <dbReference type="PROSITE-ProRule" id="PRU00302"/>
    </source>
</evidence>
<feature type="domain" description="Sushi" evidence="7">
    <location>
        <begin position="199"/>
        <end position="262"/>
    </location>
</feature>
<keyword evidence="3 6" id="KW-0732">Signal</keyword>
<feature type="signal peptide" evidence="6">
    <location>
        <begin position="1"/>
        <end position="26"/>
    </location>
</feature>
<dbReference type="PROSITE" id="PS50923">
    <property type="entry name" value="SUSHI"/>
    <property type="match status" value="10"/>
</dbReference>
<dbReference type="PANTHER" id="PTHR45785:SF2">
    <property type="entry name" value="COMPLEMENT FACTOR H-RELATED"/>
    <property type="match status" value="1"/>
</dbReference>
<feature type="disulfide bond" evidence="5">
    <location>
        <begin position="1079"/>
        <end position="1106"/>
    </location>
</feature>
<evidence type="ECO:0000256" key="1">
    <source>
        <dbReference type="ARBA" id="ARBA00004328"/>
    </source>
</evidence>
<dbReference type="OrthoDB" id="6480633at2759"/>
<feature type="domain" description="Sushi" evidence="7">
    <location>
        <begin position="904"/>
        <end position="966"/>
    </location>
</feature>
<feature type="domain" description="Sushi" evidence="7">
    <location>
        <begin position="974"/>
        <end position="1036"/>
    </location>
</feature>
<evidence type="ECO:0000259" key="7">
    <source>
        <dbReference type="PROSITE" id="PS50923"/>
    </source>
</evidence>
<proteinExistence type="predicted"/>